<name>A0A0A1SXY5_9HYPO</name>
<reference evidence="2 3" key="1">
    <citation type="journal article" date="2015" name="Genome Announc.">
        <title>Draft Genome Sequence and Gene Annotation of the Entomopathogenic Fungus Verticillium hemipterigenum.</title>
        <authorList>
            <person name="Horn F."/>
            <person name="Habel A."/>
            <person name="Scharf D.H."/>
            <person name="Dworschak J."/>
            <person name="Brakhage A.A."/>
            <person name="Guthke R."/>
            <person name="Hertweck C."/>
            <person name="Linde J."/>
        </authorList>
    </citation>
    <scope>NUCLEOTIDE SEQUENCE [LARGE SCALE GENOMIC DNA]</scope>
</reference>
<sequence length="93" mass="9675">MKFVTTMTVMATMAIAMPTQTENNNSQHSGGDCSITGNNSGSVHCCESGGILSGLFCNVLAIGETCDVGQHVYCCNNQSGGLINLNLLNCVNL</sequence>
<keyword evidence="1" id="KW-0732">Signal</keyword>
<organism evidence="2 3">
    <name type="scientific">[Torrubiella] hemipterigena</name>
    <dbReference type="NCBI Taxonomy" id="1531966"/>
    <lineage>
        <taxon>Eukaryota</taxon>
        <taxon>Fungi</taxon>
        <taxon>Dikarya</taxon>
        <taxon>Ascomycota</taxon>
        <taxon>Pezizomycotina</taxon>
        <taxon>Sordariomycetes</taxon>
        <taxon>Hypocreomycetidae</taxon>
        <taxon>Hypocreales</taxon>
        <taxon>Clavicipitaceae</taxon>
        <taxon>Clavicipitaceae incertae sedis</taxon>
        <taxon>'Torrubiella' clade</taxon>
    </lineage>
</organism>
<accession>A0A0A1SXY5</accession>
<dbReference type="AlphaFoldDB" id="A0A0A1SXY5"/>
<feature type="chain" id="PRO_5001979021" description="Hydrophobin" evidence="1">
    <location>
        <begin position="22"/>
        <end position="93"/>
    </location>
</feature>
<dbReference type="Proteomes" id="UP000039046">
    <property type="component" value="Unassembled WGS sequence"/>
</dbReference>
<gene>
    <name evidence="2" type="ORF">VHEMI03207</name>
</gene>
<keyword evidence="3" id="KW-1185">Reference proteome</keyword>
<proteinExistence type="predicted"/>
<evidence type="ECO:0000313" key="3">
    <source>
        <dbReference type="Proteomes" id="UP000039046"/>
    </source>
</evidence>
<evidence type="ECO:0008006" key="4">
    <source>
        <dbReference type="Google" id="ProtNLM"/>
    </source>
</evidence>
<feature type="signal peptide" evidence="1">
    <location>
        <begin position="1"/>
        <end position="21"/>
    </location>
</feature>
<evidence type="ECO:0000313" key="2">
    <source>
        <dbReference type="EMBL" id="CEJ83186.1"/>
    </source>
</evidence>
<dbReference type="EMBL" id="CDHN01000001">
    <property type="protein sequence ID" value="CEJ83186.1"/>
    <property type="molecule type" value="Genomic_DNA"/>
</dbReference>
<evidence type="ECO:0000256" key="1">
    <source>
        <dbReference type="SAM" id="SignalP"/>
    </source>
</evidence>
<protein>
    <recommendedName>
        <fullName evidence="4">Hydrophobin</fullName>
    </recommendedName>
</protein>
<dbReference type="HOGENOM" id="CLU_168414_1_0_1"/>